<organism evidence="3 4">
    <name type="scientific">Cymbomonas tetramitiformis</name>
    <dbReference type="NCBI Taxonomy" id="36881"/>
    <lineage>
        <taxon>Eukaryota</taxon>
        <taxon>Viridiplantae</taxon>
        <taxon>Chlorophyta</taxon>
        <taxon>Pyramimonadophyceae</taxon>
        <taxon>Pyramimonadales</taxon>
        <taxon>Pyramimonadaceae</taxon>
        <taxon>Cymbomonas</taxon>
    </lineage>
</organism>
<accession>A0AAE0BHN6</accession>
<gene>
    <name evidence="3" type="ORF">CYMTET_53668</name>
</gene>
<evidence type="ECO:0000256" key="1">
    <source>
        <dbReference type="SAM" id="MobiDB-lite"/>
    </source>
</evidence>
<dbReference type="AlphaFoldDB" id="A0AAE0BHN6"/>
<evidence type="ECO:0000313" key="4">
    <source>
        <dbReference type="Proteomes" id="UP001190700"/>
    </source>
</evidence>
<sequence length="646" mass="69317">MTLLRLLFATVLLCSEASGVAAWLAADELESVHQQLRSVLPGTPENRPVRRSSHGRGETLSQNNTKTSKQDCSSTLKGSRLHKALSNITRAKATTSSWESSCLPPSTECDDDSSKKLHTSELPGQVFEHNFTHFARSGKKLHFAYQANVSDAVHSLDFEHVMTGLKSVHCHFNSDHNKGYNVLRIHLNLTAASLATLSYQRDSSDSFNNNDVHYYQRDSDSGASQHSLSGLPLLSYIRAGTILIASAANSAQWGCSKTVSSTDSEFAGRDSNTAREANSTKSLREMIIGCALPGYEMSSAISPQYSKTRSGDASFSGSMVSDNETSSLVSEGCYMSAVETATKSQSASSVQAKKTTEGDIVGNGLQSEYSSDNNVVTVVVLTKTVGLKDVFHNVQVRYFLGDAEKDVDSAVRDLYEQKRKSNMTDNIDTTETVYRENLTTNRSSTTKIEVDMAPPATGVSSIATSAVTGALATGGRVGHNTRPFVRTATPAVRLVMEAAAVTAAPVILEIIFMMAGRAISAMIVHAILIVVRASTVTSPLPALTHAVRVTQAVIGVMEVVITIAPSVSQEIICTMAGRAISALSVRINGRMAGIARQESTATTKMRFQMRILSMIVTRVTQAVIDVMEAALAIAPSVNQEIICTTA</sequence>
<evidence type="ECO:0000256" key="2">
    <source>
        <dbReference type="SAM" id="SignalP"/>
    </source>
</evidence>
<feature type="signal peptide" evidence="2">
    <location>
        <begin position="1"/>
        <end position="22"/>
    </location>
</feature>
<comment type="caution">
    <text evidence="3">The sequence shown here is derived from an EMBL/GenBank/DDBJ whole genome shotgun (WGS) entry which is preliminary data.</text>
</comment>
<dbReference type="Proteomes" id="UP001190700">
    <property type="component" value="Unassembled WGS sequence"/>
</dbReference>
<feature type="compositionally biased region" description="Polar residues" evidence="1">
    <location>
        <begin position="59"/>
        <end position="76"/>
    </location>
</feature>
<protein>
    <submittedName>
        <fullName evidence="3">Uncharacterized protein</fullName>
    </submittedName>
</protein>
<evidence type="ECO:0000313" key="3">
    <source>
        <dbReference type="EMBL" id="KAK3236175.1"/>
    </source>
</evidence>
<proteinExistence type="predicted"/>
<keyword evidence="4" id="KW-1185">Reference proteome</keyword>
<reference evidence="3 4" key="1">
    <citation type="journal article" date="2015" name="Genome Biol. Evol.">
        <title>Comparative Genomics of a Bacterivorous Green Alga Reveals Evolutionary Causalities and Consequences of Phago-Mixotrophic Mode of Nutrition.</title>
        <authorList>
            <person name="Burns J.A."/>
            <person name="Paasch A."/>
            <person name="Narechania A."/>
            <person name="Kim E."/>
        </authorList>
    </citation>
    <scope>NUCLEOTIDE SEQUENCE [LARGE SCALE GENOMIC DNA]</scope>
    <source>
        <strain evidence="3 4">PLY_AMNH</strain>
    </source>
</reference>
<dbReference type="EMBL" id="LGRX02035141">
    <property type="protein sequence ID" value="KAK3236175.1"/>
    <property type="molecule type" value="Genomic_DNA"/>
</dbReference>
<feature type="region of interest" description="Disordered" evidence="1">
    <location>
        <begin position="37"/>
        <end position="76"/>
    </location>
</feature>
<keyword evidence="2" id="KW-0732">Signal</keyword>
<feature type="chain" id="PRO_5042246158" evidence="2">
    <location>
        <begin position="23"/>
        <end position="646"/>
    </location>
</feature>
<name>A0AAE0BHN6_9CHLO</name>